<reference evidence="3" key="1">
    <citation type="journal article" date="2019" name="Int. J. Syst. Evol. Microbiol.">
        <title>The Global Catalogue of Microorganisms (GCM) 10K type strain sequencing project: providing services to taxonomists for standard genome sequencing and annotation.</title>
        <authorList>
            <consortium name="The Broad Institute Genomics Platform"/>
            <consortium name="The Broad Institute Genome Sequencing Center for Infectious Disease"/>
            <person name="Wu L."/>
            <person name="Ma J."/>
        </authorList>
    </citation>
    <scope>NUCLEOTIDE SEQUENCE [LARGE SCALE GENOMIC DNA]</scope>
    <source>
        <strain evidence="3">CCM 7435</strain>
    </source>
</reference>
<dbReference type="Proteomes" id="UP001597299">
    <property type="component" value="Unassembled WGS sequence"/>
</dbReference>
<protein>
    <submittedName>
        <fullName evidence="2">Uncharacterized protein</fullName>
    </submittedName>
</protein>
<comment type="caution">
    <text evidence="2">The sequence shown here is derived from an EMBL/GenBank/DDBJ whole genome shotgun (WGS) entry which is preliminary data.</text>
</comment>
<feature type="transmembrane region" description="Helical" evidence="1">
    <location>
        <begin position="41"/>
        <end position="64"/>
    </location>
</feature>
<dbReference type="RefSeq" id="WP_246548454.1">
    <property type="nucleotide sequence ID" value="NZ_JAHBGB010000006.1"/>
</dbReference>
<keyword evidence="1" id="KW-0812">Transmembrane</keyword>
<dbReference type="EMBL" id="JBHUHD010000002">
    <property type="protein sequence ID" value="MFD2143445.1"/>
    <property type="molecule type" value="Genomic_DNA"/>
</dbReference>
<evidence type="ECO:0000313" key="2">
    <source>
        <dbReference type="EMBL" id="MFD2143445.1"/>
    </source>
</evidence>
<gene>
    <name evidence="2" type="ORF">ACFSNC_23815</name>
</gene>
<accession>A0ABW4Z4D7</accession>
<keyword evidence="3" id="KW-1185">Reference proteome</keyword>
<organism evidence="2 3">
    <name type="scientific">Ancylobacter oerskovii</name>
    <dbReference type="NCBI Taxonomy" id="459519"/>
    <lineage>
        <taxon>Bacteria</taxon>
        <taxon>Pseudomonadati</taxon>
        <taxon>Pseudomonadota</taxon>
        <taxon>Alphaproteobacteria</taxon>
        <taxon>Hyphomicrobiales</taxon>
        <taxon>Xanthobacteraceae</taxon>
        <taxon>Ancylobacter</taxon>
    </lineage>
</organism>
<keyword evidence="1" id="KW-1133">Transmembrane helix</keyword>
<sequence length="78" mass="7936">MIAGMASSTLQVSTALSIAVIGGIFYEVLGARTDPAAITQALIVAVLCIAFCLAGSAALSITLVRLAPPPHDKAERQV</sequence>
<evidence type="ECO:0000256" key="1">
    <source>
        <dbReference type="SAM" id="Phobius"/>
    </source>
</evidence>
<evidence type="ECO:0000313" key="3">
    <source>
        <dbReference type="Proteomes" id="UP001597299"/>
    </source>
</evidence>
<name>A0ABW4Z4D7_9HYPH</name>
<proteinExistence type="predicted"/>
<keyword evidence="1" id="KW-0472">Membrane</keyword>
<feature type="transmembrane region" description="Helical" evidence="1">
    <location>
        <begin position="12"/>
        <end position="29"/>
    </location>
</feature>